<evidence type="ECO:0000256" key="2">
    <source>
        <dbReference type="ARBA" id="ARBA00006214"/>
    </source>
</evidence>
<evidence type="ECO:0000256" key="8">
    <source>
        <dbReference type="ARBA" id="ARBA00023157"/>
    </source>
</evidence>
<evidence type="ECO:0000256" key="7">
    <source>
        <dbReference type="ARBA" id="ARBA00023136"/>
    </source>
</evidence>
<dbReference type="RefSeq" id="WP_200065340.1">
    <property type="nucleotide sequence ID" value="NZ_JAEHFW010000001.1"/>
</dbReference>
<dbReference type="PROSITE" id="PS50990">
    <property type="entry name" value="PEPTIDASE_C39"/>
    <property type="match status" value="1"/>
</dbReference>
<feature type="transmembrane region" description="Helical" evidence="10">
    <location>
        <begin position="231"/>
        <end position="251"/>
    </location>
</feature>
<dbReference type="InterPro" id="IPR012336">
    <property type="entry name" value="Thioredoxin-like_fold"/>
</dbReference>
<dbReference type="GO" id="GO:0016491">
    <property type="term" value="F:oxidoreductase activity"/>
    <property type="evidence" value="ECO:0007669"/>
    <property type="project" value="UniProtKB-KW"/>
</dbReference>
<gene>
    <name evidence="12" type="ORF">I5M19_06220</name>
</gene>
<sequence length="531" mass="60138">MTLFNSYDNPDAVLIELLKYLNKPVPPQKVVEELDIHPDYPSLLALNDVLNNFGVPASAYRITTAEVTDVPCPFIAHTRKSGAEFMLVKKLDKQKVVVSDQLNSSRTLSMEKFSEIFDGILLVPDEETANTEIKTPAYELSVEEMRYPLALGLLGMVFLIAMVYYSSLAYTGGWILPLAALFKTAGLVTAVLLLIQSIDKNNPLVQTLCGGSEKANCNAILTSKAAKVFNWLSWSEVGFFYFAGTWLALVFAGSNTAMLQTLAILNILSLPYTVYSIYYQARIAKQWCVFCCAIQALLWLEFIPLVSSLKQPFNYLSMEGWASLLICLSLPVAVWLLLKPVLLKAQQVKQLKNQLRRFKYNTELFNTSLKEQPKYANPDIDWSIVLGNVEAGNIITMVSNPYCPPCAKAHNVLDEWLSHNPDMQLRIVFTANNNDDDIKTTVSRHLMALNELPDKSKVKQALHDWYEQKQKNYEAWAKVHPVNLDETKYDKLERQKEWCTMAEVKATPTLLVNGYRLPEAYQIKDIKYMLE</sequence>
<keyword evidence="7 10" id="KW-0472">Membrane</keyword>
<keyword evidence="9" id="KW-0676">Redox-active center</keyword>
<keyword evidence="5 10" id="KW-1133">Transmembrane helix</keyword>
<dbReference type="InterPro" id="IPR005074">
    <property type="entry name" value="Peptidase_C39"/>
</dbReference>
<organism evidence="12 13">
    <name type="scientific">Mucilaginibacter segetis</name>
    <dbReference type="NCBI Taxonomy" id="2793071"/>
    <lineage>
        <taxon>Bacteria</taxon>
        <taxon>Pseudomonadati</taxon>
        <taxon>Bacteroidota</taxon>
        <taxon>Sphingobacteriia</taxon>
        <taxon>Sphingobacteriales</taxon>
        <taxon>Sphingobacteriaceae</taxon>
        <taxon>Mucilaginibacter</taxon>
    </lineage>
</organism>
<dbReference type="Proteomes" id="UP000613193">
    <property type="component" value="Unassembled WGS sequence"/>
</dbReference>
<dbReference type="CDD" id="cd02259">
    <property type="entry name" value="Peptidase_C39_like"/>
    <property type="match status" value="1"/>
</dbReference>
<dbReference type="SUPFAM" id="SSF52833">
    <property type="entry name" value="Thioredoxin-like"/>
    <property type="match status" value="1"/>
</dbReference>
<evidence type="ECO:0000256" key="5">
    <source>
        <dbReference type="ARBA" id="ARBA00022989"/>
    </source>
</evidence>
<feature type="transmembrane region" description="Helical" evidence="10">
    <location>
        <begin position="321"/>
        <end position="342"/>
    </location>
</feature>
<dbReference type="Gene3D" id="1.20.1440.130">
    <property type="entry name" value="VKOR domain"/>
    <property type="match status" value="1"/>
</dbReference>
<evidence type="ECO:0000256" key="3">
    <source>
        <dbReference type="ARBA" id="ARBA00022692"/>
    </source>
</evidence>
<comment type="caution">
    <text evidence="12">The sequence shown here is derived from an EMBL/GenBank/DDBJ whole genome shotgun (WGS) entry which is preliminary data.</text>
</comment>
<feature type="transmembrane region" description="Helical" evidence="10">
    <location>
        <begin position="287"/>
        <end position="309"/>
    </location>
</feature>
<accession>A0A934ULS3</accession>
<keyword evidence="4" id="KW-0874">Quinone</keyword>
<feature type="transmembrane region" description="Helical" evidence="10">
    <location>
        <begin position="174"/>
        <end position="195"/>
    </location>
</feature>
<proteinExistence type="inferred from homology"/>
<feature type="domain" description="Peptidase C39" evidence="11">
    <location>
        <begin position="3"/>
        <end position="124"/>
    </location>
</feature>
<dbReference type="GO" id="GO:0005524">
    <property type="term" value="F:ATP binding"/>
    <property type="evidence" value="ECO:0007669"/>
    <property type="project" value="InterPro"/>
</dbReference>
<feature type="transmembrane region" description="Helical" evidence="10">
    <location>
        <begin position="257"/>
        <end position="275"/>
    </location>
</feature>
<dbReference type="InterPro" id="IPR036249">
    <property type="entry name" value="Thioredoxin-like_sf"/>
</dbReference>
<dbReference type="Pfam" id="PF13462">
    <property type="entry name" value="Thioredoxin_4"/>
    <property type="match status" value="1"/>
</dbReference>
<reference evidence="12" key="1">
    <citation type="submission" date="2020-12" db="EMBL/GenBank/DDBJ databases">
        <title>Bacterial novel species Mucilaginibacter sp. SD-g isolated from soil.</title>
        <authorList>
            <person name="Jung H.-Y."/>
        </authorList>
    </citation>
    <scope>NUCLEOTIDE SEQUENCE</scope>
    <source>
        <strain evidence="12">SD-g</strain>
    </source>
</reference>
<protein>
    <submittedName>
        <fullName evidence="12">Thioredoxin domain-containing protein</fullName>
    </submittedName>
</protein>
<dbReference type="SMART" id="SM00756">
    <property type="entry name" value="VKc"/>
    <property type="match status" value="1"/>
</dbReference>
<evidence type="ECO:0000259" key="11">
    <source>
        <dbReference type="PROSITE" id="PS50990"/>
    </source>
</evidence>
<evidence type="ECO:0000256" key="10">
    <source>
        <dbReference type="SAM" id="Phobius"/>
    </source>
</evidence>
<dbReference type="CDD" id="cd12921">
    <property type="entry name" value="VKOR_4"/>
    <property type="match status" value="1"/>
</dbReference>
<dbReference type="GO" id="GO:0006508">
    <property type="term" value="P:proteolysis"/>
    <property type="evidence" value="ECO:0007669"/>
    <property type="project" value="InterPro"/>
</dbReference>
<dbReference type="Gene3D" id="3.90.70.10">
    <property type="entry name" value="Cysteine proteinases"/>
    <property type="match status" value="1"/>
</dbReference>
<dbReference type="Pfam" id="PF03412">
    <property type="entry name" value="Peptidase_C39"/>
    <property type="match status" value="1"/>
</dbReference>
<dbReference type="GO" id="GO:0016020">
    <property type="term" value="C:membrane"/>
    <property type="evidence" value="ECO:0007669"/>
    <property type="project" value="UniProtKB-SubCell"/>
</dbReference>
<keyword evidence="6" id="KW-0560">Oxidoreductase</keyword>
<dbReference type="GO" id="GO:0008233">
    <property type="term" value="F:peptidase activity"/>
    <property type="evidence" value="ECO:0007669"/>
    <property type="project" value="InterPro"/>
</dbReference>
<evidence type="ECO:0000256" key="6">
    <source>
        <dbReference type="ARBA" id="ARBA00023002"/>
    </source>
</evidence>
<evidence type="ECO:0000256" key="1">
    <source>
        <dbReference type="ARBA" id="ARBA00004141"/>
    </source>
</evidence>
<dbReference type="CDD" id="cd02972">
    <property type="entry name" value="DsbA_family"/>
    <property type="match status" value="1"/>
</dbReference>
<comment type="similarity">
    <text evidence="2">Belongs to the VKOR family.</text>
</comment>
<feature type="transmembrane region" description="Helical" evidence="10">
    <location>
        <begin position="149"/>
        <end position="168"/>
    </location>
</feature>
<dbReference type="InterPro" id="IPR038354">
    <property type="entry name" value="VKOR_sf"/>
</dbReference>
<dbReference type="AlphaFoldDB" id="A0A934ULS3"/>
<keyword evidence="13" id="KW-1185">Reference proteome</keyword>
<dbReference type="GO" id="GO:0048038">
    <property type="term" value="F:quinone binding"/>
    <property type="evidence" value="ECO:0007669"/>
    <property type="project" value="UniProtKB-KW"/>
</dbReference>
<dbReference type="Gene3D" id="3.40.30.10">
    <property type="entry name" value="Glutaredoxin"/>
    <property type="match status" value="1"/>
</dbReference>
<evidence type="ECO:0000256" key="4">
    <source>
        <dbReference type="ARBA" id="ARBA00022719"/>
    </source>
</evidence>
<dbReference type="Pfam" id="PF07884">
    <property type="entry name" value="VKOR"/>
    <property type="match status" value="1"/>
</dbReference>
<comment type="subcellular location">
    <subcellularLocation>
        <location evidence="1">Membrane</location>
        <topology evidence="1">Multi-pass membrane protein</topology>
    </subcellularLocation>
</comment>
<name>A0A934ULS3_9SPHI</name>
<evidence type="ECO:0000313" key="13">
    <source>
        <dbReference type="Proteomes" id="UP000613193"/>
    </source>
</evidence>
<dbReference type="EMBL" id="JAEHFW010000001">
    <property type="protein sequence ID" value="MBK0378893.1"/>
    <property type="molecule type" value="Genomic_DNA"/>
</dbReference>
<keyword evidence="3 10" id="KW-0812">Transmembrane</keyword>
<evidence type="ECO:0000313" key="12">
    <source>
        <dbReference type="EMBL" id="MBK0378893.1"/>
    </source>
</evidence>
<evidence type="ECO:0000256" key="9">
    <source>
        <dbReference type="ARBA" id="ARBA00023284"/>
    </source>
</evidence>
<keyword evidence="8" id="KW-1015">Disulfide bond</keyword>
<dbReference type="InterPro" id="IPR012932">
    <property type="entry name" value="VKOR"/>
</dbReference>